<gene>
    <name evidence="1" type="ORF">WJX72_000886</name>
</gene>
<dbReference type="Pfam" id="PF05721">
    <property type="entry name" value="PhyH"/>
    <property type="match status" value="1"/>
</dbReference>
<dbReference type="SUPFAM" id="SSF51197">
    <property type="entry name" value="Clavaminate synthase-like"/>
    <property type="match status" value="1"/>
</dbReference>
<keyword evidence="2" id="KW-1185">Reference proteome</keyword>
<organism evidence="1 2">
    <name type="scientific">[Myrmecia] bisecta</name>
    <dbReference type="NCBI Taxonomy" id="41462"/>
    <lineage>
        <taxon>Eukaryota</taxon>
        <taxon>Viridiplantae</taxon>
        <taxon>Chlorophyta</taxon>
        <taxon>core chlorophytes</taxon>
        <taxon>Trebouxiophyceae</taxon>
        <taxon>Trebouxiales</taxon>
        <taxon>Trebouxiaceae</taxon>
        <taxon>Myrmecia</taxon>
    </lineage>
</organism>
<proteinExistence type="predicted"/>
<dbReference type="Gene3D" id="2.60.120.620">
    <property type="entry name" value="q2cbj1_9rhob like domain"/>
    <property type="match status" value="1"/>
</dbReference>
<dbReference type="PANTHER" id="PTHR40128">
    <property type="entry name" value="EXPRESSED PROTEIN"/>
    <property type="match status" value="1"/>
</dbReference>
<accession>A0AAW1Q399</accession>
<reference evidence="1 2" key="1">
    <citation type="journal article" date="2024" name="Nat. Commun.">
        <title>Phylogenomics reveals the evolutionary origins of lichenization in chlorophyte algae.</title>
        <authorList>
            <person name="Puginier C."/>
            <person name="Libourel C."/>
            <person name="Otte J."/>
            <person name="Skaloud P."/>
            <person name="Haon M."/>
            <person name="Grisel S."/>
            <person name="Petersen M."/>
            <person name="Berrin J.G."/>
            <person name="Delaux P.M."/>
            <person name="Dal Grande F."/>
            <person name="Keller J."/>
        </authorList>
    </citation>
    <scope>NUCLEOTIDE SEQUENCE [LARGE SCALE GENOMIC DNA]</scope>
    <source>
        <strain evidence="1 2">SAG 2043</strain>
    </source>
</reference>
<evidence type="ECO:0008006" key="3">
    <source>
        <dbReference type="Google" id="ProtNLM"/>
    </source>
</evidence>
<dbReference type="AlphaFoldDB" id="A0AAW1Q399"/>
<dbReference type="PANTHER" id="PTHR40128:SF1">
    <property type="entry name" value="PHYTANOYL-COA HYDROXYLASE"/>
    <property type="match status" value="1"/>
</dbReference>
<evidence type="ECO:0000313" key="1">
    <source>
        <dbReference type="EMBL" id="KAK9815266.1"/>
    </source>
</evidence>
<dbReference type="InterPro" id="IPR008775">
    <property type="entry name" value="Phytyl_CoA_dOase-like"/>
</dbReference>
<name>A0AAW1Q399_9CHLO</name>
<protein>
    <recommendedName>
        <fullName evidence="3">Phytanoyl-CoA dioxygenase</fullName>
    </recommendedName>
</protein>
<comment type="caution">
    <text evidence="1">The sequence shown here is derived from an EMBL/GenBank/DDBJ whole genome shotgun (WGS) entry which is preliminary data.</text>
</comment>
<evidence type="ECO:0000313" key="2">
    <source>
        <dbReference type="Proteomes" id="UP001489004"/>
    </source>
</evidence>
<dbReference type="EMBL" id="JALJOR010000006">
    <property type="protein sequence ID" value="KAK9815266.1"/>
    <property type="molecule type" value="Genomic_DNA"/>
</dbReference>
<sequence>MLDSTQLFKQQQAPELRERLARDGYLLLRQVLNPADVLQARAFLLRELCKAKPACFENTEGKLVHGTRNVGLLHRQDLGKGPLVRKVLESPKLFALMALLYNCQATQIVTTGYKWLRAVAQGEFTGVHSDNVFVGGSPDLLTLWLPLGRVEVEQGALLICSGSHRSRAFAPVRETYGASQVGENGRESGWLTDNGADVATHVGRYGVTWATTNFQPGDVVVLRRDVLHMSATNKWADVRISCDTRWQPADDTRDSRLNEWRCCPEA</sequence>
<dbReference type="Proteomes" id="UP001489004">
    <property type="component" value="Unassembled WGS sequence"/>
</dbReference>